<evidence type="ECO:0000256" key="3">
    <source>
        <dbReference type="ARBA" id="ARBA00022946"/>
    </source>
</evidence>
<reference evidence="9" key="3">
    <citation type="submission" date="2021-01" db="EMBL/GenBank/DDBJ databases">
        <authorList>
            <consortium name="Genoscope - CEA"/>
            <person name="William W."/>
        </authorList>
    </citation>
    <scope>NUCLEOTIDE SEQUENCE</scope>
</reference>
<dbReference type="GO" id="GO:0009536">
    <property type="term" value="C:plastid"/>
    <property type="evidence" value="ECO:0007669"/>
    <property type="project" value="UniProtKB-SubCell"/>
</dbReference>
<evidence type="ECO:0000256" key="5">
    <source>
        <dbReference type="ARBA" id="ARBA00023157"/>
    </source>
</evidence>
<dbReference type="FunFam" id="3.40.30.10:FF:000001">
    <property type="entry name" value="Thioredoxin"/>
    <property type="match status" value="1"/>
</dbReference>
<accession>A0A078H071</accession>
<evidence type="ECO:0000256" key="7">
    <source>
        <dbReference type="SAM" id="Phobius"/>
    </source>
</evidence>
<keyword evidence="11" id="KW-1185">Reference proteome</keyword>
<keyword evidence="7" id="KW-0812">Transmembrane</keyword>
<dbReference type="STRING" id="3708.A0A078H071"/>
<keyword evidence="7" id="KW-1133">Transmembrane helix</keyword>
<reference evidence="10" key="2">
    <citation type="submission" date="2014-06" db="EMBL/GenBank/DDBJ databases">
        <authorList>
            <person name="Genoscope - CEA"/>
        </authorList>
    </citation>
    <scope>NUCLEOTIDE SEQUENCE</scope>
</reference>
<dbReference type="GO" id="GO:0005737">
    <property type="term" value="C:cytoplasm"/>
    <property type="evidence" value="ECO:0000318"/>
    <property type="project" value="GO_Central"/>
</dbReference>
<dbReference type="CDD" id="cd02947">
    <property type="entry name" value="TRX_family"/>
    <property type="match status" value="1"/>
</dbReference>
<evidence type="ECO:0000256" key="1">
    <source>
        <dbReference type="ARBA" id="ARBA00004474"/>
    </source>
</evidence>
<keyword evidence="5" id="KW-1015">Disulfide bond</keyword>
<sequence>MEQIGVLYRLVATITCFVCLGFNVAMCSESRSLIKTYVSSSLPSNDDLVHPAKLKVIEISESEWDSRVVQSELPVMVLFTADWCGPCRIMSPILDKLDSDYTDRFTFYTLDTDKNTAIAERYSIRAMPTTIVFKGGDEVARVTGAIPSKLYELVEQYV</sequence>
<dbReference type="PANTHER" id="PTHR45663:SF32">
    <property type="entry name" value="THIOREDOXIN FAMILY PROTEIN-RELATED"/>
    <property type="match status" value="1"/>
</dbReference>
<keyword evidence="3" id="KW-0809">Transit peptide</keyword>
<dbReference type="PRINTS" id="PR00421">
    <property type="entry name" value="THIOREDOXIN"/>
</dbReference>
<evidence type="ECO:0000313" key="11">
    <source>
        <dbReference type="Proteomes" id="UP000028999"/>
    </source>
</evidence>
<dbReference type="Pfam" id="PF00085">
    <property type="entry name" value="Thioredoxin"/>
    <property type="match status" value="1"/>
</dbReference>
<dbReference type="Proteomes" id="UP001295469">
    <property type="component" value="Chromosome A04"/>
</dbReference>
<evidence type="ECO:0000259" key="8">
    <source>
        <dbReference type="PROSITE" id="PS51352"/>
    </source>
</evidence>
<gene>
    <name evidence="10" type="primary">BnaC04g26940D</name>
    <name evidence="9" type="ORF">DARMORV10_A04P12840.1</name>
    <name evidence="10" type="ORF">GSBRNA2T00046306001</name>
</gene>
<dbReference type="AlphaFoldDB" id="A0A078H071"/>
<organism evidence="10 11">
    <name type="scientific">Brassica napus</name>
    <name type="common">Rape</name>
    <dbReference type="NCBI Taxonomy" id="3708"/>
    <lineage>
        <taxon>Eukaryota</taxon>
        <taxon>Viridiplantae</taxon>
        <taxon>Streptophyta</taxon>
        <taxon>Embryophyta</taxon>
        <taxon>Tracheophyta</taxon>
        <taxon>Spermatophyta</taxon>
        <taxon>Magnoliopsida</taxon>
        <taxon>eudicotyledons</taxon>
        <taxon>Gunneridae</taxon>
        <taxon>Pentapetalae</taxon>
        <taxon>rosids</taxon>
        <taxon>malvids</taxon>
        <taxon>Brassicales</taxon>
        <taxon>Brassicaceae</taxon>
        <taxon>Brassiceae</taxon>
        <taxon>Brassica</taxon>
    </lineage>
</organism>
<evidence type="ECO:0000256" key="4">
    <source>
        <dbReference type="ARBA" id="ARBA00022982"/>
    </source>
</evidence>
<dbReference type="PANTHER" id="PTHR45663">
    <property type="entry name" value="GEO12009P1"/>
    <property type="match status" value="1"/>
</dbReference>
<dbReference type="Gene3D" id="3.40.30.10">
    <property type="entry name" value="Glutaredoxin"/>
    <property type="match status" value="1"/>
</dbReference>
<evidence type="ECO:0000256" key="6">
    <source>
        <dbReference type="ARBA" id="ARBA00023284"/>
    </source>
</evidence>
<dbReference type="InterPro" id="IPR036249">
    <property type="entry name" value="Thioredoxin-like_sf"/>
</dbReference>
<dbReference type="Gramene" id="CDY30839">
    <property type="protein sequence ID" value="CDY30839"/>
    <property type="gene ID" value="GSBRNA2T00046306001"/>
</dbReference>
<evidence type="ECO:0000313" key="9">
    <source>
        <dbReference type="EMBL" id="CAF2273341.1"/>
    </source>
</evidence>
<dbReference type="InterPro" id="IPR017937">
    <property type="entry name" value="Thioredoxin_CS"/>
</dbReference>
<reference evidence="10 11" key="1">
    <citation type="journal article" date="2014" name="Science">
        <title>Plant genetics. Early allopolyploid evolution in the post-Neolithic Brassica napus oilseed genome.</title>
        <authorList>
            <person name="Chalhoub B."/>
            <person name="Denoeud F."/>
            <person name="Liu S."/>
            <person name="Parkin I.A."/>
            <person name="Tang H."/>
            <person name="Wang X."/>
            <person name="Chiquet J."/>
            <person name="Belcram H."/>
            <person name="Tong C."/>
            <person name="Samans B."/>
            <person name="Correa M."/>
            <person name="Da Silva C."/>
            <person name="Just J."/>
            <person name="Falentin C."/>
            <person name="Koh C.S."/>
            <person name="Le Clainche I."/>
            <person name="Bernard M."/>
            <person name="Bento P."/>
            <person name="Noel B."/>
            <person name="Labadie K."/>
            <person name="Alberti A."/>
            <person name="Charles M."/>
            <person name="Arnaud D."/>
            <person name="Guo H."/>
            <person name="Daviaud C."/>
            <person name="Alamery S."/>
            <person name="Jabbari K."/>
            <person name="Zhao M."/>
            <person name="Edger P.P."/>
            <person name="Chelaifa H."/>
            <person name="Tack D."/>
            <person name="Lassalle G."/>
            <person name="Mestiri I."/>
            <person name="Schnel N."/>
            <person name="Le Paslier M.C."/>
            <person name="Fan G."/>
            <person name="Renault V."/>
            <person name="Bayer P.E."/>
            <person name="Golicz A.A."/>
            <person name="Manoli S."/>
            <person name="Lee T.H."/>
            <person name="Thi V.H."/>
            <person name="Chalabi S."/>
            <person name="Hu Q."/>
            <person name="Fan C."/>
            <person name="Tollenaere R."/>
            <person name="Lu Y."/>
            <person name="Battail C."/>
            <person name="Shen J."/>
            <person name="Sidebottom C.H."/>
            <person name="Wang X."/>
            <person name="Canaguier A."/>
            <person name="Chauveau A."/>
            <person name="Berard A."/>
            <person name="Deniot G."/>
            <person name="Guan M."/>
            <person name="Liu Z."/>
            <person name="Sun F."/>
            <person name="Lim Y.P."/>
            <person name="Lyons E."/>
            <person name="Town C.D."/>
            <person name="Bancroft I."/>
            <person name="Wang X."/>
            <person name="Meng J."/>
            <person name="Ma J."/>
            <person name="Pires J.C."/>
            <person name="King G.J."/>
            <person name="Brunel D."/>
            <person name="Delourme R."/>
            <person name="Renard M."/>
            <person name="Aury J.M."/>
            <person name="Adams K.L."/>
            <person name="Batley J."/>
            <person name="Snowdon R.J."/>
            <person name="Tost J."/>
            <person name="Edwards D."/>
            <person name="Zhou Y."/>
            <person name="Hua W."/>
            <person name="Sharpe A.G."/>
            <person name="Paterson A.H."/>
            <person name="Guan C."/>
            <person name="Wincker P."/>
        </authorList>
    </citation>
    <scope>NUCLEOTIDE SEQUENCE [LARGE SCALE GENOMIC DNA]</scope>
    <source>
        <strain evidence="11">cv. Darmor-bzh</strain>
    </source>
</reference>
<dbReference type="PROSITE" id="PS00194">
    <property type="entry name" value="THIOREDOXIN_1"/>
    <property type="match status" value="1"/>
</dbReference>
<dbReference type="PaxDb" id="3708-A0A078H071"/>
<proteinExistence type="predicted"/>
<keyword evidence="4" id="KW-0249">Electron transport</keyword>
<evidence type="ECO:0000313" key="10">
    <source>
        <dbReference type="EMBL" id="CDY30839.1"/>
    </source>
</evidence>
<dbReference type="Proteomes" id="UP000028999">
    <property type="component" value="Unassembled WGS sequence"/>
</dbReference>
<dbReference type="InterPro" id="IPR013766">
    <property type="entry name" value="Thioredoxin_domain"/>
</dbReference>
<comment type="subcellular location">
    <subcellularLocation>
        <location evidence="1">Plastid</location>
    </subcellularLocation>
</comment>
<keyword evidence="7" id="KW-0472">Membrane</keyword>
<feature type="domain" description="Thioredoxin" evidence="8">
    <location>
        <begin position="31"/>
        <end position="158"/>
    </location>
</feature>
<dbReference type="SUPFAM" id="SSF52833">
    <property type="entry name" value="Thioredoxin-like"/>
    <property type="match status" value="1"/>
</dbReference>
<feature type="transmembrane region" description="Helical" evidence="7">
    <location>
        <begin position="6"/>
        <end position="25"/>
    </location>
</feature>
<dbReference type="EMBL" id="HG994358">
    <property type="protein sequence ID" value="CAF2273341.1"/>
    <property type="molecule type" value="Genomic_DNA"/>
</dbReference>
<name>A0A078H071_BRANA</name>
<dbReference type="GO" id="GO:0015035">
    <property type="term" value="F:protein-disulfide reductase activity"/>
    <property type="evidence" value="ECO:0000318"/>
    <property type="project" value="GO_Central"/>
</dbReference>
<dbReference type="OMA" id="ITIVFKG"/>
<evidence type="ECO:0000256" key="2">
    <source>
        <dbReference type="ARBA" id="ARBA00022448"/>
    </source>
</evidence>
<dbReference type="EMBL" id="LK032262">
    <property type="protein sequence ID" value="CDY30839.1"/>
    <property type="molecule type" value="Genomic_DNA"/>
</dbReference>
<keyword evidence="6" id="KW-0676">Redox-active center</keyword>
<protein>
    <submittedName>
        <fullName evidence="9">(rape) hypothetical protein</fullName>
    </submittedName>
    <submittedName>
        <fullName evidence="10">BnaC04g26940D protein</fullName>
    </submittedName>
</protein>
<dbReference type="PROSITE" id="PS51352">
    <property type="entry name" value="THIOREDOXIN_2"/>
    <property type="match status" value="1"/>
</dbReference>
<keyword evidence="2" id="KW-0813">Transport</keyword>